<name>A0A2K3JY96_TRIPR</name>
<sequence>MVQIILIETVKPSIKGRSIKIGEMDCFLLVSESEPVANRKSKNLFLKMKNFISYREESFSEQDKEFHPSSPFQEFMEEDCVSEIKKKSTSNFPYFLSQQDSFLESRIMESQYDIVF</sequence>
<protein>
    <submittedName>
        <fullName evidence="1">Uncharacterized protein</fullName>
    </submittedName>
</protein>
<dbReference type="EMBL" id="ASHM01130109">
    <property type="protein sequence ID" value="PNX59017.1"/>
    <property type="molecule type" value="Genomic_DNA"/>
</dbReference>
<reference evidence="1 2" key="2">
    <citation type="journal article" date="2017" name="Front. Plant Sci.">
        <title>Gene Classification and Mining of Molecular Markers Useful in Red Clover (Trifolium pratense) Breeding.</title>
        <authorList>
            <person name="Istvanek J."/>
            <person name="Dluhosova J."/>
            <person name="Dluhos P."/>
            <person name="Patkova L."/>
            <person name="Nedelnik J."/>
            <person name="Repkova J."/>
        </authorList>
    </citation>
    <scope>NUCLEOTIDE SEQUENCE [LARGE SCALE GENOMIC DNA]</scope>
    <source>
        <strain evidence="2">cv. Tatra</strain>
        <tissue evidence="1">Young leaves</tissue>
    </source>
</reference>
<organism evidence="1 2">
    <name type="scientific">Trifolium pratense</name>
    <name type="common">Red clover</name>
    <dbReference type="NCBI Taxonomy" id="57577"/>
    <lineage>
        <taxon>Eukaryota</taxon>
        <taxon>Viridiplantae</taxon>
        <taxon>Streptophyta</taxon>
        <taxon>Embryophyta</taxon>
        <taxon>Tracheophyta</taxon>
        <taxon>Spermatophyta</taxon>
        <taxon>Magnoliopsida</taxon>
        <taxon>eudicotyledons</taxon>
        <taxon>Gunneridae</taxon>
        <taxon>Pentapetalae</taxon>
        <taxon>rosids</taxon>
        <taxon>fabids</taxon>
        <taxon>Fabales</taxon>
        <taxon>Fabaceae</taxon>
        <taxon>Papilionoideae</taxon>
        <taxon>50 kb inversion clade</taxon>
        <taxon>NPAAA clade</taxon>
        <taxon>Hologalegina</taxon>
        <taxon>IRL clade</taxon>
        <taxon>Trifolieae</taxon>
        <taxon>Trifolium</taxon>
    </lineage>
</organism>
<reference evidence="1 2" key="1">
    <citation type="journal article" date="2014" name="Am. J. Bot.">
        <title>Genome assembly and annotation for red clover (Trifolium pratense; Fabaceae).</title>
        <authorList>
            <person name="Istvanek J."/>
            <person name="Jaros M."/>
            <person name="Krenek A."/>
            <person name="Repkova J."/>
        </authorList>
    </citation>
    <scope>NUCLEOTIDE SEQUENCE [LARGE SCALE GENOMIC DNA]</scope>
    <source>
        <strain evidence="2">cv. Tatra</strain>
        <tissue evidence="1">Young leaves</tissue>
    </source>
</reference>
<gene>
    <name evidence="1" type="ORF">L195_g059476</name>
</gene>
<dbReference type="Proteomes" id="UP000236291">
    <property type="component" value="Unassembled WGS sequence"/>
</dbReference>
<comment type="caution">
    <text evidence="1">The sequence shown here is derived from an EMBL/GenBank/DDBJ whole genome shotgun (WGS) entry which is preliminary data.</text>
</comment>
<feature type="non-terminal residue" evidence="1">
    <location>
        <position position="116"/>
    </location>
</feature>
<proteinExistence type="predicted"/>
<evidence type="ECO:0000313" key="2">
    <source>
        <dbReference type="Proteomes" id="UP000236291"/>
    </source>
</evidence>
<evidence type="ECO:0000313" key="1">
    <source>
        <dbReference type="EMBL" id="PNX59017.1"/>
    </source>
</evidence>
<dbReference type="AlphaFoldDB" id="A0A2K3JY96"/>
<accession>A0A2K3JY96</accession>